<evidence type="ECO:0000256" key="10">
    <source>
        <dbReference type="ARBA" id="ARBA00023204"/>
    </source>
</evidence>
<gene>
    <name evidence="15" type="ORF">GNLVRS02_ARAD1A16698g</name>
</gene>
<dbReference type="PANTHER" id="PTHR45629:SF7">
    <property type="entry name" value="DNA EXCISION REPAIR PROTEIN ERCC-6-RELATED"/>
    <property type="match status" value="1"/>
</dbReference>
<feature type="domain" description="Helicase ATP-binding" evidence="13">
    <location>
        <begin position="241"/>
        <end position="421"/>
    </location>
</feature>
<sequence length="822" mass="93157">MRRSEAPSQAQKVEKRVKYEDPLMVLSKPFQIPFFSRNQSTKRTRRKATESVDYREKENIDPGDPAFNMGYSRNKGTIVRVMSPEEALSISFRTPLKERQNELATRPRPSLGLIRQADIPPTPLHDPGDEFAIVLYDPTTDDEPMPVVEEIIQSQESTGKDSKTPGPQEITGESIVISSRLVYKRYKMVPKDMAAILGIERQDKAEKEHPKVPVVADPKLAKVLRPHQVEGLQFMYRCVTGRVKPGVHGCIMADEMGLGKTLQCIALLWTLLKQSPEGRKGEIEKCLITCPASLVSNWANELVKWLGKGSIAALAIDGKSIKGAVELAAALRRWSTARGRQVVMPVLIVSYETLRDNAQHLEDANIGLMLCDEGHRLKNSDNMTYKVLNSMDVKRRVVLSGTPIQNNLKEYFSLLSFAIPDLVGSPTEFKKNYGNDITRARDADATDRDIEIGDQKLQELSTLVSSFIIRRTNDLLTKFLPRKYEHVVFCELSPFQKALYNVFIKSEEVRRLLREQGNKSNTSGTTTLQAITLLKKLCNHPDLIDLPRALPGSEDCFPDEYVPVSRRGARDRDVNTVYSGKFQVLERMLATIRAQSDDKIVIISNYTETLNLVEKMCRTMRYGVLRLDGTMTIKKRQKYVDQFNDPEGREFIFLLSSKAGGCGINLIGANRLILLDPDWNPASDQQALARVWRDGQKKHCFVYRFIATGSIEEKVFQRQSAKQSLSATVVDEKEDVERVFSTQDLRQLFKFQNSTPCDTHDTFKCKRCQDGVQVLKAPAMLYGDTTTWNHFAKSELHKIEDHLLQNEASLDIVSYVFQYISH</sequence>
<evidence type="ECO:0000259" key="13">
    <source>
        <dbReference type="PROSITE" id="PS51192"/>
    </source>
</evidence>
<name>A0A060T4F2_BLAAD</name>
<dbReference type="GO" id="GO:0005524">
    <property type="term" value="F:ATP binding"/>
    <property type="evidence" value="ECO:0007669"/>
    <property type="project" value="UniProtKB-KW"/>
</dbReference>
<organism evidence="15">
    <name type="scientific">Blastobotrys adeninivorans</name>
    <name type="common">Yeast</name>
    <name type="synonym">Arxula adeninivorans</name>
    <dbReference type="NCBI Taxonomy" id="409370"/>
    <lineage>
        <taxon>Eukaryota</taxon>
        <taxon>Fungi</taxon>
        <taxon>Dikarya</taxon>
        <taxon>Ascomycota</taxon>
        <taxon>Saccharomycotina</taxon>
        <taxon>Dipodascomycetes</taxon>
        <taxon>Dipodascales</taxon>
        <taxon>Trichomonascaceae</taxon>
        <taxon>Blastobotrys</taxon>
    </lineage>
</organism>
<keyword evidence="10" id="KW-0234">DNA repair</keyword>
<dbReference type="PROSITE" id="PS51192">
    <property type="entry name" value="HELICASE_ATP_BIND_1"/>
    <property type="match status" value="1"/>
</dbReference>
<dbReference type="InterPro" id="IPR049730">
    <property type="entry name" value="SNF2/RAD54-like_C"/>
</dbReference>
<dbReference type="InterPro" id="IPR014001">
    <property type="entry name" value="Helicase_ATP-bd"/>
</dbReference>
<feature type="domain" description="Helicase C-terminal" evidence="14">
    <location>
        <begin position="584"/>
        <end position="737"/>
    </location>
</feature>
<evidence type="ECO:0000256" key="12">
    <source>
        <dbReference type="SAM" id="MobiDB-lite"/>
    </source>
</evidence>
<dbReference type="GO" id="GO:0007131">
    <property type="term" value="P:reciprocal meiotic recombination"/>
    <property type="evidence" value="ECO:0007669"/>
    <property type="project" value="TreeGrafter"/>
</dbReference>
<reference evidence="15" key="1">
    <citation type="submission" date="2014-02" db="EMBL/GenBank/DDBJ databases">
        <authorList>
            <person name="Genoscope - CEA"/>
        </authorList>
    </citation>
    <scope>NUCLEOTIDE SEQUENCE</scope>
    <source>
        <strain evidence="15">LS3</strain>
    </source>
</reference>
<evidence type="ECO:0000256" key="7">
    <source>
        <dbReference type="ARBA" id="ARBA00022806"/>
    </source>
</evidence>
<keyword evidence="9" id="KW-0238">DNA-binding</keyword>
<feature type="compositionally biased region" description="Basic and acidic residues" evidence="12">
    <location>
        <begin position="47"/>
        <end position="60"/>
    </location>
</feature>
<dbReference type="SUPFAM" id="SSF52540">
    <property type="entry name" value="P-loop containing nucleoside triphosphate hydrolases"/>
    <property type="match status" value="2"/>
</dbReference>
<proteinExistence type="inferred from homology"/>
<evidence type="ECO:0000259" key="14">
    <source>
        <dbReference type="PROSITE" id="PS51194"/>
    </source>
</evidence>
<dbReference type="Pfam" id="PF00271">
    <property type="entry name" value="Helicase_C"/>
    <property type="match status" value="1"/>
</dbReference>
<evidence type="ECO:0000256" key="3">
    <source>
        <dbReference type="ARBA" id="ARBA00022553"/>
    </source>
</evidence>
<keyword evidence="4" id="KW-0547">Nucleotide-binding</keyword>
<dbReference type="GO" id="GO:0015616">
    <property type="term" value="F:DNA translocase activity"/>
    <property type="evidence" value="ECO:0007669"/>
    <property type="project" value="TreeGrafter"/>
</dbReference>
<dbReference type="GO" id="GO:0045003">
    <property type="term" value="P:double-strand break repair via synthesis-dependent strand annealing"/>
    <property type="evidence" value="ECO:0007669"/>
    <property type="project" value="TreeGrafter"/>
</dbReference>
<dbReference type="InterPro" id="IPR000330">
    <property type="entry name" value="SNF2_N"/>
</dbReference>
<evidence type="ECO:0000313" key="15">
    <source>
        <dbReference type="EMBL" id="CDP33752.1"/>
    </source>
</evidence>
<dbReference type="InterPro" id="IPR050496">
    <property type="entry name" value="SNF2_RAD54_helicase_repair"/>
</dbReference>
<dbReference type="FunFam" id="3.40.50.10810:FF:000010">
    <property type="entry name" value="DNA repair and recombination protein RAD54-like"/>
    <property type="match status" value="1"/>
</dbReference>
<evidence type="ECO:0000256" key="9">
    <source>
        <dbReference type="ARBA" id="ARBA00023125"/>
    </source>
</evidence>
<dbReference type="PANTHER" id="PTHR45629">
    <property type="entry name" value="SNF2/RAD54 FAMILY MEMBER"/>
    <property type="match status" value="1"/>
</dbReference>
<dbReference type="GO" id="GO:0005634">
    <property type="term" value="C:nucleus"/>
    <property type="evidence" value="ECO:0007669"/>
    <property type="project" value="UniProtKB-SubCell"/>
</dbReference>
<keyword evidence="7" id="KW-0347">Helicase</keyword>
<evidence type="ECO:0000256" key="1">
    <source>
        <dbReference type="ARBA" id="ARBA00004123"/>
    </source>
</evidence>
<dbReference type="PROSITE" id="PS51194">
    <property type="entry name" value="HELICASE_CTER"/>
    <property type="match status" value="1"/>
</dbReference>
<comment type="subcellular location">
    <subcellularLocation>
        <location evidence="1">Nucleus</location>
    </subcellularLocation>
</comment>
<dbReference type="AlphaFoldDB" id="A0A060T4F2"/>
<keyword evidence="8" id="KW-0067">ATP-binding</keyword>
<accession>A0A060T4F2</accession>
<dbReference type="InterPro" id="IPR001650">
    <property type="entry name" value="Helicase_C-like"/>
</dbReference>
<dbReference type="InterPro" id="IPR013967">
    <property type="entry name" value="Rad54_N"/>
</dbReference>
<dbReference type="Gene3D" id="3.40.50.10810">
    <property type="entry name" value="Tandem AAA-ATPase domain"/>
    <property type="match status" value="1"/>
</dbReference>
<evidence type="ECO:0000256" key="4">
    <source>
        <dbReference type="ARBA" id="ARBA00022741"/>
    </source>
</evidence>
<reference evidence="15" key="2">
    <citation type="submission" date="2014-06" db="EMBL/GenBank/DDBJ databases">
        <title>The complete genome of Blastobotrys (Arxula) adeninivorans LS3 - a yeast of biotechnological interest.</title>
        <authorList>
            <person name="Kunze G."/>
            <person name="Gaillardin C."/>
            <person name="Czernicka M."/>
            <person name="Durrens P."/>
            <person name="Martin T."/>
            <person name="Boer E."/>
            <person name="Gabaldon T."/>
            <person name="Cruz J."/>
            <person name="Talla E."/>
            <person name="Marck C."/>
            <person name="Goffeau A."/>
            <person name="Barbe V."/>
            <person name="Baret P."/>
            <person name="Baronian K."/>
            <person name="Beier S."/>
            <person name="Bleykasten C."/>
            <person name="Bode R."/>
            <person name="Casaregola S."/>
            <person name="Despons L."/>
            <person name="Fairhead C."/>
            <person name="Giersberg M."/>
            <person name="Gierski P."/>
            <person name="Hahnel U."/>
            <person name="Hartmann A."/>
            <person name="Jankowska D."/>
            <person name="Jubin C."/>
            <person name="Jung P."/>
            <person name="Lafontaine I."/>
            <person name="Leh-Louis V."/>
            <person name="Lemaire M."/>
            <person name="Marcet-Houben M."/>
            <person name="Mascher M."/>
            <person name="Morel G."/>
            <person name="Richard G.-F."/>
            <person name="Riechen J."/>
            <person name="Sacerdot C."/>
            <person name="Sarkar A."/>
            <person name="Savel G."/>
            <person name="Schacherer J."/>
            <person name="Sherman D."/>
            <person name="Straub M.-L."/>
            <person name="Stein N."/>
            <person name="Thierry A."/>
            <person name="Trautwein-Schult A."/>
            <person name="Westhof E."/>
            <person name="Worch S."/>
            <person name="Dujon B."/>
            <person name="Souciet J.-L."/>
            <person name="Wincker P."/>
            <person name="Scholz U."/>
            <person name="Neuveglise N."/>
        </authorList>
    </citation>
    <scope>NUCLEOTIDE SEQUENCE</scope>
    <source>
        <strain evidence="15">LS3</strain>
    </source>
</reference>
<dbReference type="Pfam" id="PF00176">
    <property type="entry name" value="SNF2-rel_dom"/>
    <property type="match status" value="1"/>
</dbReference>
<dbReference type="Gene3D" id="3.40.50.300">
    <property type="entry name" value="P-loop containing nucleotide triphosphate hydrolases"/>
    <property type="match status" value="1"/>
</dbReference>
<dbReference type="InterPro" id="IPR027417">
    <property type="entry name" value="P-loop_NTPase"/>
</dbReference>
<evidence type="ECO:0000256" key="6">
    <source>
        <dbReference type="ARBA" id="ARBA00022801"/>
    </source>
</evidence>
<dbReference type="Gene3D" id="1.20.120.850">
    <property type="entry name" value="SWI2/SNF2 ATPases, N-terminal domain"/>
    <property type="match status" value="1"/>
</dbReference>
<evidence type="ECO:0000256" key="11">
    <source>
        <dbReference type="ARBA" id="ARBA00023242"/>
    </source>
</evidence>
<comment type="similarity">
    <text evidence="2">Belongs to the SNF2/RAD54 helicase family.</text>
</comment>
<dbReference type="GO" id="GO:0003677">
    <property type="term" value="F:DNA binding"/>
    <property type="evidence" value="ECO:0007669"/>
    <property type="project" value="UniProtKB-KW"/>
</dbReference>
<dbReference type="EMBL" id="HG937691">
    <property type="protein sequence ID" value="CDP33752.1"/>
    <property type="molecule type" value="Genomic_DNA"/>
</dbReference>
<dbReference type="GO" id="GO:0004386">
    <property type="term" value="F:helicase activity"/>
    <property type="evidence" value="ECO:0007669"/>
    <property type="project" value="UniProtKB-KW"/>
</dbReference>
<protein>
    <submittedName>
        <fullName evidence="15">ARAD1A16698p</fullName>
    </submittedName>
</protein>
<evidence type="ECO:0000256" key="2">
    <source>
        <dbReference type="ARBA" id="ARBA00007025"/>
    </source>
</evidence>
<dbReference type="GO" id="GO:0016817">
    <property type="term" value="F:hydrolase activity, acting on acid anhydrides"/>
    <property type="evidence" value="ECO:0007669"/>
    <property type="project" value="InterPro"/>
</dbReference>
<dbReference type="SMART" id="SM00487">
    <property type="entry name" value="DEXDc"/>
    <property type="match status" value="1"/>
</dbReference>
<dbReference type="InterPro" id="IPR038718">
    <property type="entry name" value="SNF2-like_sf"/>
</dbReference>
<keyword evidence="11" id="KW-0539">Nucleus</keyword>
<dbReference type="Pfam" id="PF08658">
    <property type="entry name" value="Rad54_N"/>
    <property type="match status" value="1"/>
</dbReference>
<keyword evidence="5" id="KW-0227">DNA damage</keyword>
<feature type="region of interest" description="Disordered" evidence="12">
    <location>
        <begin position="37"/>
        <end position="69"/>
    </location>
</feature>
<dbReference type="SMART" id="SM00490">
    <property type="entry name" value="HELICc"/>
    <property type="match status" value="1"/>
</dbReference>
<evidence type="ECO:0000256" key="8">
    <source>
        <dbReference type="ARBA" id="ARBA00022840"/>
    </source>
</evidence>
<dbReference type="CDD" id="cd18793">
    <property type="entry name" value="SF2_C_SNF"/>
    <property type="match status" value="1"/>
</dbReference>
<keyword evidence="3" id="KW-0597">Phosphoprotein</keyword>
<dbReference type="PhylomeDB" id="A0A060T4F2"/>
<keyword evidence="6" id="KW-0378">Hydrolase</keyword>
<dbReference type="FunFam" id="3.40.50.300:FF:000332">
    <property type="entry name" value="DNA repair and recombination protein RAD54-like"/>
    <property type="match status" value="1"/>
</dbReference>
<evidence type="ECO:0000256" key="5">
    <source>
        <dbReference type="ARBA" id="ARBA00022763"/>
    </source>
</evidence>